<keyword evidence="17" id="KW-1185">Reference proteome</keyword>
<sequence length="618" mass="71308">MLTGTLEVRLMGCQDILENVPGRSKATSVALPGWSPSETRSSFMSRTSKSKSGSSRNLLKTDDLSNDVCAVLKLDNTVVGQTSWKPISNQSWDQKFTLELDRSRELEISVYWRDWRSLCAVKFLRLEDFLDNQRHGMCLYLEPQGTLFAEVTFFNPVIERRPKLQRQKKIFSKQQGKTFLRAPQMNINIATWGRLVRRAIPTVNHSGTFSPQAPVPATVPVVDVRIPELVPPARYVSKIFKHLVFENLRREGKEYIQSFAATYLDPYFCLIFNWYTIFRSQQMFQFNLQDFRCCAVLGRGHFGKVLLAEYKHTNEMFAIKALKKGDIVARDEVDSLMCEKRIFETVNSVRHPFLVNLFACFQTKEHVCFVMEYAAGGDLMMHIHTDVFSEPRAVFYAACVVLGLQYLHEHKIVYRDLKLDNLLLDTEGFVKIADFGLCKEGMGYGDRTSTFCGTPEFLAPEVLTETSYTRAVDWWGLGVLIYEMLVGESPFPGDDEEEVFDSIVNDEVRYPRFLSTEAISIMRRLLRRNPERRLGAGEKDAEDVKKHPFFRLIDWSALMDKKVKPPFVPTIRGREDVSNFDDEFTSEAPILTPPREPRILSEEEQEMFRDFDYIADWC</sequence>
<dbReference type="Gene3D" id="1.10.510.10">
    <property type="entry name" value="Transferase(Phosphotransferase) domain 1"/>
    <property type="match status" value="1"/>
</dbReference>
<evidence type="ECO:0000256" key="3">
    <source>
        <dbReference type="ARBA" id="ARBA00022527"/>
    </source>
</evidence>
<dbReference type="GeneTree" id="ENSGT00940000154339"/>
<dbReference type="Gene3D" id="2.60.40.150">
    <property type="entry name" value="C2 domain"/>
    <property type="match status" value="1"/>
</dbReference>
<dbReference type="PROSITE" id="PS00108">
    <property type="entry name" value="PROTEIN_KINASE_ST"/>
    <property type="match status" value="1"/>
</dbReference>
<dbReference type="Gene3D" id="3.30.200.20">
    <property type="entry name" value="Phosphorylase Kinase, domain 1"/>
    <property type="match status" value="1"/>
</dbReference>
<evidence type="ECO:0000256" key="11">
    <source>
        <dbReference type="PROSITE-ProRule" id="PRU10141"/>
    </source>
</evidence>
<dbReference type="SMART" id="SM00220">
    <property type="entry name" value="S_TKc"/>
    <property type="match status" value="1"/>
</dbReference>
<keyword evidence="7" id="KW-0418">Kinase</keyword>
<dbReference type="Proteomes" id="UP000291022">
    <property type="component" value="Unassembled WGS sequence"/>
</dbReference>
<evidence type="ECO:0000256" key="2">
    <source>
        <dbReference type="ARBA" id="ARBA00012429"/>
    </source>
</evidence>
<dbReference type="Pfam" id="PF00433">
    <property type="entry name" value="Pkinase_C"/>
    <property type="match status" value="1"/>
</dbReference>
<dbReference type="CDD" id="cd05589">
    <property type="entry name" value="STKc_PKN"/>
    <property type="match status" value="1"/>
</dbReference>
<keyword evidence="8 11" id="KW-0067">ATP-binding</keyword>
<keyword evidence="4" id="KW-0597">Phosphoprotein</keyword>
<reference evidence="16" key="3">
    <citation type="submission" date="2025-09" db="UniProtKB">
        <authorList>
            <consortium name="Ensembl"/>
        </authorList>
    </citation>
    <scope>IDENTIFICATION</scope>
</reference>
<dbReference type="InterPro" id="IPR000719">
    <property type="entry name" value="Prot_kinase_dom"/>
</dbReference>
<feature type="domain" description="AGC-kinase C-terminal" evidence="15">
    <location>
        <begin position="551"/>
        <end position="618"/>
    </location>
</feature>
<dbReference type="SMART" id="SM00133">
    <property type="entry name" value="S_TK_X"/>
    <property type="match status" value="1"/>
</dbReference>
<keyword evidence="3" id="KW-0723">Serine/threonine-protein kinase</keyword>
<dbReference type="AlphaFoldDB" id="A0A452SNX2"/>
<keyword evidence="9" id="KW-0805">Transcription regulation</keyword>
<feature type="domain" description="Protein kinase" evidence="14">
    <location>
        <begin position="291"/>
        <end position="550"/>
    </location>
</feature>
<dbReference type="InterPro" id="IPR035892">
    <property type="entry name" value="C2_domain_sf"/>
</dbReference>
<evidence type="ECO:0000256" key="12">
    <source>
        <dbReference type="SAM" id="MobiDB-lite"/>
    </source>
</evidence>
<protein>
    <recommendedName>
        <fullName evidence="2">protein kinase C</fullName>
        <ecNumber evidence="2">2.7.11.13</ecNumber>
    </recommendedName>
</protein>
<accession>A0A452SNX2</accession>
<reference evidence="16" key="2">
    <citation type="submission" date="2025-08" db="UniProtKB">
        <authorList>
            <consortium name="Ensembl"/>
        </authorList>
    </citation>
    <scope>IDENTIFICATION</scope>
</reference>
<evidence type="ECO:0000256" key="7">
    <source>
        <dbReference type="ARBA" id="ARBA00022777"/>
    </source>
</evidence>
<organism evidence="16 17">
    <name type="scientific">Ursus americanus</name>
    <name type="common">American black bear</name>
    <name type="synonym">Euarctos americanus</name>
    <dbReference type="NCBI Taxonomy" id="9643"/>
    <lineage>
        <taxon>Eukaryota</taxon>
        <taxon>Metazoa</taxon>
        <taxon>Chordata</taxon>
        <taxon>Craniata</taxon>
        <taxon>Vertebrata</taxon>
        <taxon>Euteleostomi</taxon>
        <taxon>Mammalia</taxon>
        <taxon>Eutheria</taxon>
        <taxon>Laurasiatheria</taxon>
        <taxon>Carnivora</taxon>
        <taxon>Caniformia</taxon>
        <taxon>Ursidae</taxon>
        <taxon>Ursus</taxon>
    </lineage>
</organism>
<feature type="binding site" evidence="11">
    <location>
        <position position="320"/>
    </location>
    <ligand>
        <name>ATP</name>
        <dbReference type="ChEBI" id="CHEBI:30616"/>
    </ligand>
</feature>
<evidence type="ECO:0000256" key="4">
    <source>
        <dbReference type="ARBA" id="ARBA00022553"/>
    </source>
</evidence>
<feature type="compositionally biased region" description="Low complexity" evidence="12">
    <location>
        <begin position="39"/>
        <end position="56"/>
    </location>
</feature>
<dbReference type="PROSITE" id="PS50011">
    <property type="entry name" value="PROTEIN_KINASE_DOM"/>
    <property type="match status" value="1"/>
</dbReference>
<keyword evidence="10" id="KW-0804">Transcription</keyword>
<feature type="domain" description="C2" evidence="13">
    <location>
        <begin position="28"/>
        <end position="148"/>
    </location>
</feature>
<dbReference type="InterPro" id="IPR011009">
    <property type="entry name" value="Kinase-like_dom_sf"/>
</dbReference>
<evidence type="ECO:0000256" key="8">
    <source>
        <dbReference type="ARBA" id="ARBA00022840"/>
    </source>
</evidence>
<dbReference type="InterPro" id="IPR017892">
    <property type="entry name" value="Pkinase_C"/>
</dbReference>
<evidence type="ECO:0000256" key="10">
    <source>
        <dbReference type="ARBA" id="ARBA00023163"/>
    </source>
</evidence>
<dbReference type="Pfam" id="PF00069">
    <property type="entry name" value="Pkinase"/>
    <property type="match status" value="1"/>
</dbReference>
<evidence type="ECO:0000313" key="17">
    <source>
        <dbReference type="Proteomes" id="UP000291022"/>
    </source>
</evidence>
<dbReference type="SUPFAM" id="SSF49562">
    <property type="entry name" value="C2 domain (Calcium/lipid-binding domain, CaLB)"/>
    <property type="match status" value="1"/>
</dbReference>
<dbReference type="InterPro" id="IPR037784">
    <property type="entry name" value="C2_PKN"/>
</dbReference>
<keyword evidence="5" id="KW-0808">Transferase</keyword>
<evidence type="ECO:0000256" key="5">
    <source>
        <dbReference type="ARBA" id="ARBA00022679"/>
    </source>
</evidence>
<name>A0A452SNX2_URSAM</name>
<dbReference type="SMART" id="SM00239">
    <property type="entry name" value="C2"/>
    <property type="match status" value="1"/>
</dbReference>
<evidence type="ECO:0000313" key="16">
    <source>
        <dbReference type="Ensembl" id="ENSUAMP00000034454.1"/>
    </source>
</evidence>
<proteinExistence type="inferred from homology"/>
<feature type="region of interest" description="Disordered" evidence="12">
    <location>
        <begin position="26"/>
        <end position="58"/>
    </location>
</feature>
<evidence type="ECO:0000256" key="6">
    <source>
        <dbReference type="ARBA" id="ARBA00022741"/>
    </source>
</evidence>
<dbReference type="GO" id="GO:0005524">
    <property type="term" value="F:ATP binding"/>
    <property type="evidence" value="ECO:0007669"/>
    <property type="project" value="UniProtKB-UniRule"/>
</dbReference>
<dbReference type="PROSITE" id="PS00107">
    <property type="entry name" value="PROTEIN_KINASE_ATP"/>
    <property type="match status" value="1"/>
</dbReference>
<dbReference type="GO" id="GO:0004697">
    <property type="term" value="F:diacylglycerol-dependent serine/threonine kinase activity"/>
    <property type="evidence" value="ECO:0007669"/>
    <property type="project" value="UniProtKB-EC"/>
</dbReference>
<dbReference type="PANTHER" id="PTHR24351">
    <property type="entry name" value="RIBOSOMAL PROTEIN S6 KINASE"/>
    <property type="match status" value="1"/>
</dbReference>
<evidence type="ECO:0000259" key="14">
    <source>
        <dbReference type="PROSITE" id="PS50011"/>
    </source>
</evidence>
<comment type="similarity">
    <text evidence="1">Belongs to the protein kinase superfamily. AGC Ser/Thr protein kinase family. PKC subfamily.</text>
</comment>
<evidence type="ECO:0000259" key="13">
    <source>
        <dbReference type="PROSITE" id="PS50004"/>
    </source>
</evidence>
<evidence type="ECO:0000256" key="1">
    <source>
        <dbReference type="ARBA" id="ARBA00005490"/>
    </source>
</evidence>
<dbReference type="InterPro" id="IPR017441">
    <property type="entry name" value="Protein_kinase_ATP_BS"/>
</dbReference>
<evidence type="ECO:0000259" key="15">
    <source>
        <dbReference type="PROSITE" id="PS51285"/>
    </source>
</evidence>
<dbReference type="PROSITE" id="PS50004">
    <property type="entry name" value="C2"/>
    <property type="match status" value="1"/>
</dbReference>
<keyword evidence="6 11" id="KW-0547">Nucleotide-binding</keyword>
<dbReference type="InterPro" id="IPR000008">
    <property type="entry name" value="C2_dom"/>
</dbReference>
<dbReference type="InterPro" id="IPR000961">
    <property type="entry name" value="AGC-kinase_C"/>
</dbReference>
<dbReference type="EC" id="2.7.11.13" evidence="2"/>
<evidence type="ECO:0000256" key="9">
    <source>
        <dbReference type="ARBA" id="ARBA00023015"/>
    </source>
</evidence>
<reference evidence="17" key="1">
    <citation type="submission" date="2016-06" db="EMBL/GenBank/DDBJ databases">
        <title>De novo assembly and RNA-Seq shows season-dependent expression and editing in black bear kidneys.</title>
        <authorList>
            <person name="Korstanje R."/>
            <person name="Srivastava A."/>
            <person name="Sarsani V.K."/>
            <person name="Sheehan S.M."/>
            <person name="Seger R.L."/>
            <person name="Barter M.E."/>
            <person name="Lindqvist C."/>
            <person name="Brody L.C."/>
            <person name="Mullikin J.C."/>
        </authorList>
    </citation>
    <scope>NUCLEOTIDE SEQUENCE [LARGE SCALE GENOMIC DNA]</scope>
</reference>
<dbReference type="Ensembl" id="ENSUAMT00000038365.1">
    <property type="protein sequence ID" value="ENSUAMP00000034454.1"/>
    <property type="gene ID" value="ENSUAMG00000025826.1"/>
</dbReference>
<dbReference type="FunFam" id="3.30.200.20:FF:000478">
    <property type="entry name" value="Serine/threonine-protein kinase N2"/>
    <property type="match status" value="1"/>
</dbReference>
<dbReference type="PROSITE" id="PS51285">
    <property type="entry name" value="AGC_KINASE_CTER"/>
    <property type="match status" value="1"/>
</dbReference>
<dbReference type="FunFam" id="1.10.510.10:FF:000038">
    <property type="entry name" value="serine/threonine-protein kinase N2 isoform X1"/>
    <property type="match status" value="1"/>
</dbReference>
<dbReference type="CDD" id="cd08687">
    <property type="entry name" value="C2_PKN-like"/>
    <property type="match status" value="1"/>
</dbReference>
<dbReference type="InterPro" id="IPR008271">
    <property type="entry name" value="Ser/Thr_kinase_AS"/>
</dbReference>
<dbReference type="SUPFAM" id="SSF56112">
    <property type="entry name" value="Protein kinase-like (PK-like)"/>
    <property type="match status" value="1"/>
</dbReference>